<dbReference type="SUPFAM" id="SSF52317">
    <property type="entry name" value="Class I glutamine amidotransferase-like"/>
    <property type="match status" value="1"/>
</dbReference>
<feature type="transmembrane region" description="Helical" evidence="3">
    <location>
        <begin position="23"/>
        <end position="41"/>
    </location>
</feature>
<keyword evidence="6" id="KW-1185">Reference proteome</keyword>
<name>A0A7Y2K3S2_9BURK</name>
<protein>
    <submittedName>
        <fullName evidence="5">Helix-turn-helix domain-containing protein</fullName>
    </submittedName>
</protein>
<dbReference type="Gene3D" id="1.10.10.60">
    <property type="entry name" value="Homeodomain-like"/>
    <property type="match status" value="1"/>
</dbReference>
<dbReference type="SMART" id="SM00342">
    <property type="entry name" value="HTH_ARAC"/>
    <property type="match status" value="1"/>
</dbReference>
<sequence length="336" mass="36721">MAGNDINHPFPAMPSTQTLRVGLLLYPGCMPAGLLAFADLLHAANRRAGQRLFETQYVALAQGPVDCAHGLRLPAQGTLARGEVDAVLVPGFWSESGEQVAAALDENAGLIAALGRLDKRVMVWSYCTGVCIAAAARRLDGHSATVTWWLADAVRARFPRVEWQVERTGVFNERNATASGVNGYLPIAQSLIEQRLSREAYRDLTRLMVLPRPERTHQAFQAVSLVAQPNRLMARLHDAAERLPAGEATVERLARELDTTERTLARKVLAASGTPAAAWVRRIKLNQVSERLIHTSAPASTISAELGFSSDAGMRRMFKELTGMTTVQYRQAFGRV</sequence>
<dbReference type="Gene3D" id="3.40.50.880">
    <property type="match status" value="1"/>
</dbReference>
<dbReference type="InterPro" id="IPR009057">
    <property type="entry name" value="Homeodomain-like_sf"/>
</dbReference>
<evidence type="ECO:0000313" key="6">
    <source>
        <dbReference type="Proteomes" id="UP000533905"/>
    </source>
</evidence>
<evidence type="ECO:0000256" key="2">
    <source>
        <dbReference type="ARBA" id="ARBA00023163"/>
    </source>
</evidence>
<reference evidence="5 6" key="1">
    <citation type="submission" date="2020-04" db="EMBL/GenBank/DDBJ databases">
        <title>Massilia sp. nov., a cold adapted bacteria isolated from Arctic soil.</title>
        <authorList>
            <person name="Son J."/>
            <person name="Ka J.-O."/>
        </authorList>
    </citation>
    <scope>NUCLEOTIDE SEQUENCE [LARGE SCALE GENOMIC DNA]</scope>
    <source>
        <strain evidence="5 6">ML15P13</strain>
    </source>
</reference>
<evidence type="ECO:0000256" key="3">
    <source>
        <dbReference type="SAM" id="Phobius"/>
    </source>
</evidence>
<keyword evidence="3" id="KW-0472">Membrane</keyword>
<evidence type="ECO:0000259" key="4">
    <source>
        <dbReference type="PROSITE" id="PS01124"/>
    </source>
</evidence>
<dbReference type="Pfam" id="PF12833">
    <property type="entry name" value="HTH_18"/>
    <property type="match status" value="1"/>
</dbReference>
<keyword evidence="2" id="KW-0804">Transcription</keyword>
<proteinExistence type="predicted"/>
<dbReference type="SUPFAM" id="SSF46689">
    <property type="entry name" value="Homeodomain-like"/>
    <property type="match status" value="1"/>
</dbReference>
<dbReference type="EMBL" id="JABAIV010000013">
    <property type="protein sequence ID" value="NNG25703.1"/>
    <property type="molecule type" value="Genomic_DNA"/>
</dbReference>
<dbReference type="Proteomes" id="UP000533905">
    <property type="component" value="Unassembled WGS sequence"/>
</dbReference>
<evidence type="ECO:0000256" key="1">
    <source>
        <dbReference type="ARBA" id="ARBA00023015"/>
    </source>
</evidence>
<dbReference type="PANTHER" id="PTHR43130:SF11">
    <property type="entry name" value="TRANSCRIPTIONAL REGULATORY PROTEIN"/>
    <property type="match status" value="1"/>
</dbReference>
<accession>A0A7Y2K3S2</accession>
<dbReference type="InterPro" id="IPR029062">
    <property type="entry name" value="Class_I_gatase-like"/>
</dbReference>
<keyword evidence="3" id="KW-1133">Transmembrane helix</keyword>
<dbReference type="InterPro" id="IPR052158">
    <property type="entry name" value="INH-QAR"/>
</dbReference>
<dbReference type="GO" id="GO:0003700">
    <property type="term" value="F:DNA-binding transcription factor activity"/>
    <property type="evidence" value="ECO:0007669"/>
    <property type="project" value="InterPro"/>
</dbReference>
<keyword evidence="3" id="KW-0812">Transmembrane</keyword>
<comment type="caution">
    <text evidence="5">The sequence shown here is derived from an EMBL/GenBank/DDBJ whole genome shotgun (WGS) entry which is preliminary data.</text>
</comment>
<feature type="domain" description="HTH araC/xylS-type" evidence="4">
    <location>
        <begin position="230"/>
        <end position="332"/>
    </location>
</feature>
<dbReference type="GO" id="GO:0043565">
    <property type="term" value="F:sequence-specific DNA binding"/>
    <property type="evidence" value="ECO:0007669"/>
    <property type="project" value="InterPro"/>
</dbReference>
<dbReference type="PANTHER" id="PTHR43130">
    <property type="entry name" value="ARAC-FAMILY TRANSCRIPTIONAL REGULATOR"/>
    <property type="match status" value="1"/>
</dbReference>
<organism evidence="5 6">
    <name type="scientific">Telluria aromaticivorans</name>
    <dbReference type="NCBI Taxonomy" id="2725995"/>
    <lineage>
        <taxon>Bacteria</taxon>
        <taxon>Pseudomonadati</taxon>
        <taxon>Pseudomonadota</taxon>
        <taxon>Betaproteobacteria</taxon>
        <taxon>Burkholderiales</taxon>
        <taxon>Oxalobacteraceae</taxon>
        <taxon>Telluria group</taxon>
        <taxon>Telluria</taxon>
    </lineage>
</organism>
<dbReference type="InterPro" id="IPR018060">
    <property type="entry name" value="HTH_AraC"/>
</dbReference>
<evidence type="ECO:0000313" key="5">
    <source>
        <dbReference type="EMBL" id="NNG25703.1"/>
    </source>
</evidence>
<dbReference type="PROSITE" id="PS01124">
    <property type="entry name" value="HTH_ARAC_FAMILY_2"/>
    <property type="match status" value="1"/>
</dbReference>
<dbReference type="AlphaFoldDB" id="A0A7Y2K3S2"/>
<gene>
    <name evidence="5" type="ORF">HGB41_22210</name>
</gene>
<keyword evidence="1" id="KW-0805">Transcription regulation</keyword>